<keyword evidence="4" id="KW-0274">FAD</keyword>
<evidence type="ECO:0000259" key="7">
    <source>
        <dbReference type="Pfam" id="PF02771"/>
    </source>
</evidence>
<dbReference type="Gene3D" id="1.20.140.10">
    <property type="entry name" value="Butyryl-CoA Dehydrogenase, subunit A, domain 3"/>
    <property type="match status" value="1"/>
</dbReference>
<evidence type="ECO:0000313" key="9">
    <source>
        <dbReference type="Proteomes" id="UP001500603"/>
    </source>
</evidence>
<name>A0ABP9KKA3_9NOCA</name>
<dbReference type="CDD" id="cd00567">
    <property type="entry name" value="ACAD"/>
    <property type="match status" value="1"/>
</dbReference>
<comment type="similarity">
    <text evidence="2">Belongs to the acyl-CoA dehydrogenase family.</text>
</comment>
<dbReference type="PANTHER" id="PTHR43884:SF20">
    <property type="entry name" value="ACYL-COA DEHYDROGENASE FADE28"/>
    <property type="match status" value="1"/>
</dbReference>
<evidence type="ECO:0000256" key="1">
    <source>
        <dbReference type="ARBA" id="ARBA00001974"/>
    </source>
</evidence>
<keyword evidence="9" id="KW-1185">Reference proteome</keyword>
<evidence type="ECO:0000256" key="2">
    <source>
        <dbReference type="ARBA" id="ARBA00009347"/>
    </source>
</evidence>
<evidence type="ECO:0000259" key="6">
    <source>
        <dbReference type="Pfam" id="PF00441"/>
    </source>
</evidence>
<evidence type="ECO:0000256" key="5">
    <source>
        <dbReference type="ARBA" id="ARBA00023002"/>
    </source>
</evidence>
<organism evidence="8 9">
    <name type="scientific">Nocardia callitridis</name>
    <dbReference type="NCBI Taxonomy" id="648753"/>
    <lineage>
        <taxon>Bacteria</taxon>
        <taxon>Bacillati</taxon>
        <taxon>Actinomycetota</taxon>
        <taxon>Actinomycetes</taxon>
        <taxon>Mycobacteriales</taxon>
        <taxon>Nocardiaceae</taxon>
        <taxon>Nocardia</taxon>
    </lineage>
</organism>
<dbReference type="InterPro" id="IPR037069">
    <property type="entry name" value="AcylCoA_DH/ox_N_sf"/>
</dbReference>
<dbReference type="Gene3D" id="1.10.540.10">
    <property type="entry name" value="Acyl-CoA dehydrogenase/oxidase, N-terminal domain"/>
    <property type="match status" value="1"/>
</dbReference>
<evidence type="ECO:0000256" key="4">
    <source>
        <dbReference type="ARBA" id="ARBA00022827"/>
    </source>
</evidence>
<dbReference type="InterPro" id="IPR009100">
    <property type="entry name" value="AcylCoA_DH/oxidase_NM_dom_sf"/>
</dbReference>
<dbReference type="Pfam" id="PF02771">
    <property type="entry name" value="Acyl-CoA_dh_N"/>
    <property type="match status" value="1"/>
</dbReference>
<dbReference type="Gene3D" id="2.40.110.10">
    <property type="entry name" value="Butyryl-CoA Dehydrogenase, subunit A, domain 2"/>
    <property type="match status" value="1"/>
</dbReference>
<feature type="domain" description="Acyl-CoA dehydrogenase/oxidase C-terminal" evidence="6">
    <location>
        <begin position="231"/>
        <end position="376"/>
    </location>
</feature>
<dbReference type="RefSeq" id="WP_345497249.1">
    <property type="nucleotide sequence ID" value="NZ_BAABJM010000004.1"/>
</dbReference>
<dbReference type="InterPro" id="IPR013786">
    <property type="entry name" value="AcylCoA_DH/ox_N"/>
</dbReference>
<dbReference type="Pfam" id="PF00441">
    <property type="entry name" value="Acyl-CoA_dh_1"/>
    <property type="match status" value="1"/>
</dbReference>
<dbReference type="SUPFAM" id="SSF47203">
    <property type="entry name" value="Acyl-CoA dehydrogenase C-terminal domain-like"/>
    <property type="match status" value="1"/>
</dbReference>
<accession>A0ABP9KKA3</accession>
<dbReference type="PANTHER" id="PTHR43884">
    <property type="entry name" value="ACYL-COA DEHYDROGENASE"/>
    <property type="match status" value="1"/>
</dbReference>
<keyword evidence="5" id="KW-0560">Oxidoreductase</keyword>
<keyword evidence="3" id="KW-0285">Flavoprotein</keyword>
<sequence>MNFDLTADQRLFHSTTREFLEKSVPLDSLRGLAESDAGFDRHWWRGGTELGWTAPLIPERLGGGSVSGAPMVDLALVAMEFGRAVAPGPLITGSAAITGLVRAQDKFADLLGGILTGEAIVAWAHYEPGRGLDAAAKATVAEPDDDGFRVSGIKDRVESGDQADVFVVDAAGPDGQVQVLISAEAAGVTVTPTWTLDLVRRAAQVTFSNVAVGPDSVIQRDPAEAAAASAAQLRVAAALTAAEMAGAAEHAFATTVQWMFDRYTFGRQLASYQALKHRMADNKTWVEACRATAWAAADSFPVDNSARETDSSRAHAEAVSVAKSYVGATAPGIVQECVQLNGGIGVTWEHDLHLYLRRVTLGRALYGTPEEHRRRLTDLLDKKVA</sequence>
<comment type="cofactor">
    <cofactor evidence="1">
        <name>FAD</name>
        <dbReference type="ChEBI" id="CHEBI:57692"/>
    </cofactor>
</comment>
<dbReference type="InterPro" id="IPR036250">
    <property type="entry name" value="AcylCo_DH-like_C"/>
</dbReference>
<evidence type="ECO:0000313" key="8">
    <source>
        <dbReference type="EMBL" id="GAA5060398.1"/>
    </source>
</evidence>
<reference evidence="9" key="1">
    <citation type="journal article" date="2019" name="Int. J. Syst. Evol. Microbiol.">
        <title>The Global Catalogue of Microorganisms (GCM) 10K type strain sequencing project: providing services to taxonomists for standard genome sequencing and annotation.</title>
        <authorList>
            <consortium name="The Broad Institute Genomics Platform"/>
            <consortium name="The Broad Institute Genome Sequencing Center for Infectious Disease"/>
            <person name="Wu L."/>
            <person name="Ma J."/>
        </authorList>
    </citation>
    <scope>NUCLEOTIDE SEQUENCE [LARGE SCALE GENOMIC DNA]</scope>
    <source>
        <strain evidence="9">JCM 18298</strain>
    </source>
</reference>
<proteinExistence type="inferred from homology"/>
<dbReference type="InterPro" id="IPR046373">
    <property type="entry name" value="Acyl-CoA_Oxase/DH_mid-dom_sf"/>
</dbReference>
<feature type="domain" description="Acyl-CoA dehydrogenase/oxidase N-terminal" evidence="7">
    <location>
        <begin position="6"/>
        <end position="91"/>
    </location>
</feature>
<gene>
    <name evidence="8" type="ORF">GCM10023318_41760</name>
</gene>
<protein>
    <submittedName>
        <fullName evidence="8">Acyl-CoA dehydrogenase family protein</fullName>
    </submittedName>
</protein>
<dbReference type="InterPro" id="IPR009075">
    <property type="entry name" value="AcylCo_DH/oxidase_C"/>
</dbReference>
<dbReference type="SUPFAM" id="SSF56645">
    <property type="entry name" value="Acyl-CoA dehydrogenase NM domain-like"/>
    <property type="match status" value="1"/>
</dbReference>
<comment type="caution">
    <text evidence="8">The sequence shown here is derived from an EMBL/GenBank/DDBJ whole genome shotgun (WGS) entry which is preliminary data.</text>
</comment>
<evidence type="ECO:0000256" key="3">
    <source>
        <dbReference type="ARBA" id="ARBA00022630"/>
    </source>
</evidence>
<dbReference type="Proteomes" id="UP001500603">
    <property type="component" value="Unassembled WGS sequence"/>
</dbReference>
<dbReference type="EMBL" id="BAABJM010000004">
    <property type="protein sequence ID" value="GAA5060398.1"/>
    <property type="molecule type" value="Genomic_DNA"/>
</dbReference>